<dbReference type="PANTHER" id="PTHR30146">
    <property type="entry name" value="LACI-RELATED TRANSCRIPTIONAL REPRESSOR"/>
    <property type="match status" value="1"/>
</dbReference>
<name>A0A0F0H5S0_LENAE</name>
<sequence length="353" mass="38196">MPRGVKARQLADELRRGIAELRWPDGRLPTEQQLAAEQGVSVNTVRRAVDLLVADGLVYRRQGSGTYVEQSGVAGTSSTGPVIGVCMPSMTYYFPRLIAAIEQEIAASGGQMLLSSSDYDLAREREVVDRMLATGVQGIVIAPELPPGGARAALSRLQALPVPIVTVERWLGTEDDEHELVCTNRIAGGYAAARHLLEFGHTGIAFLSRSSPHLDQVARGMRGALAEAGHEMVQVDAPRRWTPADASDLVTKLLERKVTAAVCVADREAALLVTAAHQRGLRVPDDLSLISYDDEVADLAEVPLTALSPAKAEVGRLAVRTLMRRLREPEAPVVQQFVLPELKVRESTGPVRR</sequence>
<dbReference type="Proteomes" id="UP000033393">
    <property type="component" value="Unassembled WGS sequence"/>
</dbReference>
<evidence type="ECO:0000256" key="1">
    <source>
        <dbReference type="ARBA" id="ARBA00023015"/>
    </source>
</evidence>
<keyword evidence="6" id="KW-1185">Reference proteome</keyword>
<dbReference type="AlphaFoldDB" id="A0A0F0H5S0"/>
<dbReference type="SMART" id="SM00345">
    <property type="entry name" value="HTH_GNTR"/>
    <property type="match status" value="1"/>
</dbReference>
<dbReference type="GO" id="GO:0000976">
    <property type="term" value="F:transcription cis-regulatory region binding"/>
    <property type="evidence" value="ECO:0007669"/>
    <property type="project" value="TreeGrafter"/>
</dbReference>
<organism evidence="5 6">
    <name type="scientific">Lentzea aerocolonigenes</name>
    <name type="common">Lechevalieria aerocolonigenes</name>
    <name type="synonym">Saccharothrix aerocolonigenes</name>
    <dbReference type="NCBI Taxonomy" id="68170"/>
    <lineage>
        <taxon>Bacteria</taxon>
        <taxon>Bacillati</taxon>
        <taxon>Actinomycetota</taxon>
        <taxon>Actinomycetes</taxon>
        <taxon>Pseudonocardiales</taxon>
        <taxon>Pseudonocardiaceae</taxon>
        <taxon>Lentzea</taxon>
    </lineage>
</organism>
<proteinExistence type="predicted"/>
<dbReference type="PANTHER" id="PTHR30146:SF138">
    <property type="entry name" value="TRANSCRIPTIONAL REGULATORY PROTEIN"/>
    <property type="match status" value="1"/>
</dbReference>
<dbReference type="PROSITE" id="PS50949">
    <property type="entry name" value="HTH_GNTR"/>
    <property type="match status" value="1"/>
</dbReference>
<evidence type="ECO:0000259" key="4">
    <source>
        <dbReference type="PROSITE" id="PS50949"/>
    </source>
</evidence>
<dbReference type="Pfam" id="PF00392">
    <property type="entry name" value="GntR"/>
    <property type="match status" value="1"/>
</dbReference>
<comment type="caution">
    <text evidence="5">The sequence shown here is derived from an EMBL/GenBank/DDBJ whole genome shotgun (WGS) entry which is preliminary data.</text>
</comment>
<dbReference type="Pfam" id="PF13377">
    <property type="entry name" value="Peripla_BP_3"/>
    <property type="match status" value="1"/>
</dbReference>
<dbReference type="SUPFAM" id="SSF53822">
    <property type="entry name" value="Periplasmic binding protein-like I"/>
    <property type="match status" value="1"/>
</dbReference>
<gene>
    <name evidence="5" type="ORF">UK23_08465</name>
</gene>
<keyword evidence="3" id="KW-0804">Transcription</keyword>
<evidence type="ECO:0000313" key="6">
    <source>
        <dbReference type="Proteomes" id="UP000033393"/>
    </source>
</evidence>
<dbReference type="InterPro" id="IPR000524">
    <property type="entry name" value="Tscrpt_reg_HTH_GntR"/>
</dbReference>
<evidence type="ECO:0000313" key="5">
    <source>
        <dbReference type="EMBL" id="KJK51064.1"/>
    </source>
</evidence>
<dbReference type="Gene3D" id="1.10.10.10">
    <property type="entry name" value="Winged helix-like DNA-binding domain superfamily/Winged helix DNA-binding domain"/>
    <property type="match status" value="1"/>
</dbReference>
<protein>
    <recommendedName>
        <fullName evidence="4">HTH gntR-type domain-containing protein</fullName>
    </recommendedName>
</protein>
<accession>A0A0F0H5S0</accession>
<evidence type="ECO:0000256" key="2">
    <source>
        <dbReference type="ARBA" id="ARBA00023125"/>
    </source>
</evidence>
<dbReference type="InterPro" id="IPR028082">
    <property type="entry name" value="Peripla_BP_I"/>
</dbReference>
<dbReference type="InterPro" id="IPR046335">
    <property type="entry name" value="LacI/GalR-like_sensor"/>
</dbReference>
<dbReference type="SUPFAM" id="SSF46785">
    <property type="entry name" value="Winged helix' DNA-binding domain"/>
    <property type="match status" value="1"/>
</dbReference>
<dbReference type="InterPro" id="IPR036388">
    <property type="entry name" value="WH-like_DNA-bd_sf"/>
</dbReference>
<dbReference type="EMBL" id="JYJG01000045">
    <property type="protein sequence ID" value="KJK51064.1"/>
    <property type="molecule type" value="Genomic_DNA"/>
</dbReference>
<keyword evidence="1" id="KW-0805">Transcription regulation</keyword>
<feature type="domain" description="HTH gntR-type" evidence="4">
    <location>
        <begin position="4"/>
        <end position="71"/>
    </location>
</feature>
<dbReference type="PRINTS" id="PR00035">
    <property type="entry name" value="HTHGNTR"/>
</dbReference>
<keyword evidence="2" id="KW-0238">DNA-binding</keyword>
<dbReference type="GO" id="GO:0003700">
    <property type="term" value="F:DNA-binding transcription factor activity"/>
    <property type="evidence" value="ECO:0007669"/>
    <property type="project" value="InterPro"/>
</dbReference>
<dbReference type="InterPro" id="IPR036390">
    <property type="entry name" value="WH_DNA-bd_sf"/>
</dbReference>
<reference evidence="5 6" key="1">
    <citation type="submission" date="2015-02" db="EMBL/GenBank/DDBJ databases">
        <authorList>
            <person name="Ju K.-S."/>
            <person name="Doroghazi J.R."/>
            <person name="Metcalf W."/>
        </authorList>
    </citation>
    <scope>NUCLEOTIDE SEQUENCE [LARGE SCALE GENOMIC DNA]</scope>
    <source>
        <strain evidence="5 6">NRRL B-16140</strain>
    </source>
</reference>
<dbReference type="Gene3D" id="3.40.50.2300">
    <property type="match status" value="2"/>
</dbReference>
<dbReference type="PATRIC" id="fig|68170.10.peg.8945"/>
<dbReference type="CDD" id="cd07377">
    <property type="entry name" value="WHTH_GntR"/>
    <property type="match status" value="1"/>
</dbReference>
<evidence type="ECO:0000256" key="3">
    <source>
        <dbReference type="ARBA" id="ARBA00023163"/>
    </source>
</evidence>